<dbReference type="Pfam" id="PF01541">
    <property type="entry name" value="GIY-YIG"/>
    <property type="match status" value="1"/>
</dbReference>
<dbReference type="InterPro" id="IPR000305">
    <property type="entry name" value="GIY-YIG_endonuc"/>
</dbReference>
<organism evidence="3 4">
    <name type="scientific">Vanrija albida</name>
    <dbReference type="NCBI Taxonomy" id="181172"/>
    <lineage>
        <taxon>Eukaryota</taxon>
        <taxon>Fungi</taxon>
        <taxon>Dikarya</taxon>
        <taxon>Basidiomycota</taxon>
        <taxon>Agaricomycotina</taxon>
        <taxon>Tremellomycetes</taxon>
        <taxon>Trichosporonales</taxon>
        <taxon>Trichosporonaceae</taxon>
        <taxon>Vanrija</taxon>
    </lineage>
</organism>
<feature type="compositionally biased region" description="Basic and acidic residues" evidence="1">
    <location>
        <begin position="124"/>
        <end position="138"/>
    </location>
</feature>
<dbReference type="CDD" id="cd10455">
    <property type="entry name" value="GIY-YIG_SLX1"/>
    <property type="match status" value="1"/>
</dbReference>
<feature type="compositionally biased region" description="Polar residues" evidence="1">
    <location>
        <begin position="63"/>
        <end position="72"/>
    </location>
</feature>
<proteinExistence type="predicted"/>
<dbReference type="SUPFAM" id="SSF82771">
    <property type="entry name" value="GIY-YIG endonuclease"/>
    <property type="match status" value="1"/>
</dbReference>
<evidence type="ECO:0000313" key="3">
    <source>
        <dbReference type="EMBL" id="KAL1411402.1"/>
    </source>
</evidence>
<dbReference type="PROSITE" id="PS50164">
    <property type="entry name" value="GIY_YIG"/>
    <property type="match status" value="1"/>
</dbReference>
<dbReference type="Gene3D" id="3.40.1440.10">
    <property type="entry name" value="GIY-YIG endonuclease"/>
    <property type="match status" value="1"/>
</dbReference>
<feature type="region of interest" description="Disordered" evidence="1">
    <location>
        <begin position="43"/>
        <end position="72"/>
    </location>
</feature>
<feature type="compositionally biased region" description="Polar residues" evidence="1">
    <location>
        <begin position="43"/>
        <end position="54"/>
    </location>
</feature>
<gene>
    <name evidence="3" type="primary">SLX1</name>
    <name evidence="3" type="ORF">Q8F55_002358</name>
</gene>
<dbReference type="EMBL" id="JBBXJM010000002">
    <property type="protein sequence ID" value="KAL1411402.1"/>
    <property type="molecule type" value="Genomic_DNA"/>
</dbReference>
<dbReference type="PANTHER" id="PTHR20208:SF10">
    <property type="entry name" value="STRUCTURE-SPECIFIC ENDONUCLEASE SUBUNIT SLX1"/>
    <property type="match status" value="1"/>
</dbReference>
<dbReference type="Proteomes" id="UP001565368">
    <property type="component" value="Unassembled WGS sequence"/>
</dbReference>
<dbReference type="RefSeq" id="XP_069211346.1">
    <property type="nucleotide sequence ID" value="XM_069350960.1"/>
</dbReference>
<dbReference type="InterPro" id="IPR035901">
    <property type="entry name" value="GIY-YIG_endonuc_sf"/>
</dbReference>
<name>A0ABR3Q9S9_9TREE</name>
<protein>
    <submittedName>
        <fullName evidence="3">Slx4p interacting protein</fullName>
    </submittedName>
</protein>
<feature type="region of interest" description="Disordered" evidence="1">
    <location>
        <begin position="109"/>
        <end position="138"/>
    </location>
</feature>
<dbReference type="GeneID" id="95983401"/>
<keyword evidence="4" id="KW-1185">Reference proteome</keyword>
<dbReference type="PANTHER" id="PTHR20208">
    <property type="entry name" value="STRUCTURE-SPECIFIC ENDONUCLEASE SUBUNIT SLX1"/>
    <property type="match status" value="1"/>
</dbReference>
<reference evidence="3 4" key="1">
    <citation type="submission" date="2023-08" db="EMBL/GenBank/DDBJ databases">
        <title>Annotated Genome Sequence of Vanrija albida AlHP1.</title>
        <authorList>
            <person name="Herzog R."/>
        </authorList>
    </citation>
    <scope>NUCLEOTIDE SEQUENCE [LARGE SCALE GENOMIC DNA]</scope>
    <source>
        <strain evidence="3 4">AlHP1</strain>
    </source>
</reference>
<sequence length="138" mass="15741">MSGSHEDAAPAAKKTTSTLLDGNHAFPPFYACYLLRSRATPASQRTYVGSTPNPTRRLRQHNGELTQGARQTSRFRPWEVQMLVFGFPSKLCALQFEWAWQHPELSRHLHSRHPDSDEGTGPIFKKDARRNRVDRKAL</sequence>
<accession>A0ABR3Q9S9</accession>
<comment type="caution">
    <text evidence="3">The sequence shown here is derived from an EMBL/GenBank/DDBJ whole genome shotgun (WGS) entry which is preliminary data.</text>
</comment>
<evidence type="ECO:0000259" key="2">
    <source>
        <dbReference type="PROSITE" id="PS50164"/>
    </source>
</evidence>
<dbReference type="InterPro" id="IPR050381">
    <property type="entry name" value="SLX1_endonuclease"/>
</dbReference>
<evidence type="ECO:0000313" key="4">
    <source>
        <dbReference type="Proteomes" id="UP001565368"/>
    </source>
</evidence>
<evidence type="ECO:0000256" key="1">
    <source>
        <dbReference type="SAM" id="MobiDB-lite"/>
    </source>
</evidence>
<feature type="domain" description="GIY-YIG" evidence="2">
    <location>
        <begin position="28"/>
        <end position="112"/>
    </location>
</feature>